<dbReference type="RefSeq" id="WP_102648522.1">
    <property type="nucleotide sequence ID" value="NZ_PNYA01000031.1"/>
</dbReference>
<organism evidence="2 3">
    <name type="scientific">Trinickia dabaoshanensis</name>
    <dbReference type="NCBI Taxonomy" id="564714"/>
    <lineage>
        <taxon>Bacteria</taxon>
        <taxon>Pseudomonadati</taxon>
        <taxon>Pseudomonadota</taxon>
        <taxon>Betaproteobacteria</taxon>
        <taxon>Burkholderiales</taxon>
        <taxon>Burkholderiaceae</taxon>
        <taxon>Trinickia</taxon>
    </lineage>
</organism>
<gene>
    <name evidence="2" type="ORF">C0Z18_27105</name>
</gene>
<dbReference type="Gene3D" id="3.40.50.1820">
    <property type="entry name" value="alpha/beta hydrolase"/>
    <property type="match status" value="1"/>
</dbReference>
<dbReference type="Pfam" id="PF00561">
    <property type="entry name" value="Abhydrolase_1"/>
    <property type="match status" value="1"/>
</dbReference>
<dbReference type="AlphaFoldDB" id="A0A2N7VEE1"/>
<dbReference type="PANTHER" id="PTHR43689">
    <property type="entry name" value="HYDROLASE"/>
    <property type="match status" value="1"/>
</dbReference>
<dbReference type="PANTHER" id="PTHR43689:SF8">
    <property type="entry name" value="ALPHA_BETA-HYDROLASES SUPERFAMILY PROTEIN"/>
    <property type="match status" value="1"/>
</dbReference>
<protein>
    <recommendedName>
        <fullName evidence="1">AB hydrolase-1 domain-containing protein</fullName>
    </recommendedName>
</protein>
<dbReference type="InterPro" id="IPR000073">
    <property type="entry name" value="AB_hydrolase_1"/>
</dbReference>
<evidence type="ECO:0000313" key="2">
    <source>
        <dbReference type="EMBL" id="PMS15505.1"/>
    </source>
</evidence>
<proteinExistence type="predicted"/>
<name>A0A2N7VEE1_9BURK</name>
<dbReference type="SUPFAM" id="SSF53474">
    <property type="entry name" value="alpha/beta-Hydrolases"/>
    <property type="match status" value="1"/>
</dbReference>
<evidence type="ECO:0000313" key="3">
    <source>
        <dbReference type="Proteomes" id="UP000235616"/>
    </source>
</evidence>
<accession>A0A2N7VEE1</accession>
<comment type="caution">
    <text evidence="2">The sequence shown here is derived from an EMBL/GenBank/DDBJ whole genome shotgun (WGS) entry which is preliminary data.</text>
</comment>
<dbReference type="EMBL" id="PNYA01000031">
    <property type="protein sequence ID" value="PMS15505.1"/>
    <property type="molecule type" value="Genomic_DNA"/>
</dbReference>
<keyword evidence="3" id="KW-1185">Reference proteome</keyword>
<dbReference type="InterPro" id="IPR029058">
    <property type="entry name" value="AB_hydrolase_fold"/>
</dbReference>
<feature type="domain" description="AB hydrolase-1" evidence="1">
    <location>
        <begin position="67"/>
        <end position="310"/>
    </location>
</feature>
<reference evidence="2 3" key="1">
    <citation type="submission" date="2018-01" db="EMBL/GenBank/DDBJ databases">
        <title>Whole genome analyses suggest that Burkholderia sensu lato contains two further novel genera in the rhizoxinica-symbiotica group Mycetohabitans gen. nov., and Trinickia gen. nov.: implications for the evolution of diazotrophy and nodulation in the Burkholderiaceae.</title>
        <authorList>
            <person name="Estrada-de los Santos P."/>
            <person name="Palmer M."/>
            <person name="Chavez-Ramirez B."/>
            <person name="Beukes C."/>
            <person name="Steenkamp E.T."/>
            <person name="Hirsch A.M."/>
            <person name="Manyaka P."/>
            <person name="Maluk M."/>
            <person name="Lafos M."/>
            <person name="Crook M."/>
            <person name="Gross E."/>
            <person name="Simon M.F."/>
            <person name="Bueno dos Reis Junior F."/>
            <person name="Poole P.S."/>
            <person name="Venter S.N."/>
            <person name="James E.K."/>
        </authorList>
    </citation>
    <scope>NUCLEOTIDE SEQUENCE [LARGE SCALE GENOMIC DNA]</scope>
    <source>
        <strain evidence="2 3">GIMN1.004</strain>
    </source>
</reference>
<evidence type="ECO:0000259" key="1">
    <source>
        <dbReference type="Pfam" id="PF00561"/>
    </source>
</evidence>
<dbReference type="OrthoDB" id="9780765at2"/>
<sequence>MRIYKVAIALVAVPIIVLVSVLGGADLIAQHRERDVARSAAPVGSRFVRAADVDMLIQERGPANGQPIVFISGAGAWSSTWLPTMDYLGQAGYHCIAVDLPPFGYTSRPAANTYDTSHQALRILGMLDTLKLSQVILVGHSFGGRATVEALMAEPGRFKAAVLVDVALSIDPPPADRGFVGNLIKLPVVARPVIAATATNPWLTGWFLRKFTSRHDALTPDRIAVYQRPLSVVGTTQAYGNWLDAFVNDPGRSRSSRSSDYASLTMPVEVIWGATDGVTPVSEGLRLSRLLPDARMNVLPGVGHIPHVEDNAAFNRAIENFLVRLHRPPESVLSVHPVREIKADRNN</sequence>
<dbReference type="Proteomes" id="UP000235616">
    <property type="component" value="Unassembled WGS sequence"/>
</dbReference>
<dbReference type="PRINTS" id="PR00111">
    <property type="entry name" value="ABHYDROLASE"/>
</dbReference>